<reference evidence="2" key="1">
    <citation type="journal article" date="2023" name="Hortic. Res.">
        <title>A chromosome-level phased genome enabling allele-level studies in sweet orange: a case study on citrus Huanglongbing tolerance.</title>
        <authorList>
            <person name="Wu B."/>
            <person name="Yu Q."/>
            <person name="Deng Z."/>
            <person name="Duan Y."/>
            <person name="Luo F."/>
            <person name="Gmitter F. Jr."/>
        </authorList>
    </citation>
    <scope>NUCLEOTIDE SEQUENCE [LARGE SCALE GENOMIC DNA]</scope>
    <source>
        <strain evidence="2">cv. Valencia</strain>
    </source>
</reference>
<accession>A0ACB8HZP3</accession>
<sequence length="1168" mass="134170">MFTANITANINFIPMLNAFNFKSWHENISIVLAVMDLDLALRVDSPPLLMDESTIDDKREMERYNGSGEQHPGPFAKFLEECGIVPWYTMSGNTRFFEDVEFAGGDMARDFVFEEEYVNIPISVIGIDHGLILDLFKTQQIKTMLENPPYKKIDAMNEEMKPMKDNDVWDLVPLPEVDHSSTTDDQTSDSNLAVSDSHTETDTESSVSTSDSEKSYADITRILMAQPNQPPPGQTSHTEPYVDIPSEVEEEMPESSATNQPPPAQAHTSSPSQKSSNGPWFTFDDLPSHKWRDRLNEMSAWIDLQMLRPGAITQSVLREFATRFTGALRDWFDSLGNYRQLQFVQLPEVSSALAVIHDQFLGDPSAVFEAARRDYLNMKCCSLNTKDLDFYYKRMSLLFYKLNGFNEPTLKHVFLASLPDELQPDIQRQLTASNLSLHNISLGKIFQLAKTCLDKLCEQKQFFKKLCEQKQFFKELLKDKEPFRNACKKPYLQIKCKQKKDYDCSPKKKRHFKKFRNPEFHPDLVDPESLTDSSERSHLLPETLNEENQADVSSARRKTILPKTVPTSEKNLFDEPNDETAFALQNSSDDSNSDQSQISFHQQLLSLDTTIPIPSIKLQILPSKFQRPIPAIGLIDTGAQRSMLNPHLLPPEYWTDYEEHFKAVNGKLFTTSLITKKPIGSHDEHRQLLTQFYEIVHSYGIMLSTKKSTIATDNIEFIVQQFLGIINYIRDFIPHVDHYTHHLSALLKKKPPEWNTDHTNAVTTLKQIAQNPPPLKLITNGKRILQTDASDDSWGAILLEETNGKEHFIAYASGQFSDTQKHYHSVFKEILAVKNGIKKFEYHLIGHHFLIRMDSSVFPNILNFKGKTVPKKMLLRLKDWFSKYDFSVKHIKGSQNLIPDILSRLSKPEKPLTLFSITYHFPIISMATSLPLEAFTKKTFPFNKTFSSVFAIQEFARKALFRFFMKAYLVTESFPFSSFHPENLFLTDLTLDPSRETTEDVLWYLWCLTVLYATKLVLPITPTLEHLLDSNKATSLTWTLLEWFSPIPWWRKKLQQLSENYNLERMPASEAQMFTSVFIIHRPYFQHPDTKLFWTQDQDPHPNLPKLTRPLNPPKLTKPLKHPLGQDTAEIVLIPITVVPTSTKESLMSSSTMASEFIACYEASNHRI</sequence>
<comment type="caution">
    <text evidence="1">The sequence shown here is derived from an EMBL/GenBank/DDBJ whole genome shotgun (WGS) entry which is preliminary data.</text>
</comment>
<evidence type="ECO:0000313" key="1">
    <source>
        <dbReference type="EMBL" id="KAH9680192.1"/>
    </source>
</evidence>
<organism evidence="1 2">
    <name type="scientific">Citrus sinensis</name>
    <name type="common">Sweet orange</name>
    <name type="synonym">Citrus aurantium var. sinensis</name>
    <dbReference type="NCBI Taxonomy" id="2711"/>
    <lineage>
        <taxon>Eukaryota</taxon>
        <taxon>Viridiplantae</taxon>
        <taxon>Streptophyta</taxon>
        <taxon>Embryophyta</taxon>
        <taxon>Tracheophyta</taxon>
        <taxon>Spermatophyta</taxon>
        <taxon>Magnoliopsida</taxon>
        <taxon>eudicotyledons</taxon>
        <taxon>Gunneridae</taxon>
        <taxon>Pentapetalae</taxon>
        <taxon>rosids</taxon>
        <taxon>malvids</taxon>
        <taxon>Sapindales</taxon>
        <taxon>Rutaceae</taxon>
        <taxon>Aurantioideae</taxon>
        <taxon>Citrus</taxon>
    </lineage>
</organism>
<keyword evidence="2" id="KW-1185">Reference proteome</keyword>
<name>A0ACB8HZP3_CITSI</name>
<dbReference type="EMBL" id="CM039178">
    <property type="protein sequence ID" value="KAH9680192.1"/>
    <property type="molecule type" value="Genomic_DNA"/>
</dbReference>
<dbReference type="Proteomes" id="UP000829398">
    <property type="component" value="Chromosome 9"/>
</dbReference>
<gene>
    <name evidence="1" type="ORF">KPL71_026462</name>
</gene>
<proteinExistence type="predicted"/>
<evidence type="ECO:0000313" key="2">
    <source>
        <dbReference type="Proteomes" id="UP000829398"/>
    </source>
</evidence>
<protein>
    <submittedName>
        <fullName evidence="1">Uncharacterized protein</fullName>
    </submittedName>
</protein>